<organism evidence="2 3">
    <name type="scientific">Chiayiivirga flava</name>
    <dbReference type="NCBI Taxonomy" id="659595"/>
    <lineage>
        <taxon>Bacteria</taxon>
        <taxon>Pseudomonadati</taxon>
        <taxon>Pseudomonadota</taxon>
        <taxon>Gammaproteobacteria</taxon>
        <taxon>Lysobacterales</taxon>
        <taxon>Lysobacteraceae</taxon>
        <taxon>Chiayiivirga</taxon>
    </lineage>
</organism>
<dbReference type="AlphaFoldDB" id="A0A7W8D9P0"/>
<evidence type="ECO:0000313" key="2">
    <source>
        <dbReference type="EMBL" id="MBB5209340.1"/>
    </source>
</evidence>
<dbReference type="Proteomes" id="UP000521199">
    <property type="component" value="Unassembled WGS sequence"/>
</dbReference>
<gene>
    <name evidence="2" type="ORF">HNQ52_002903</name>
</gene>
<accession>A0A7W8D9P0</accession>
<dbReference type="EMBL" id="JACHHP010000005">
    <property type="protein sequence ID" value="MBB5209340.1"/>
    <property type="molecule type" value="Genomic_DNA"/>
</dbReference>
<evidence type="ECO:0000256" key="1">
    <source>
        <dbReference type="SAM" id="Phobius"/>
    </source>
</evidence>
<evidence type="ECO:0000313" key="3">
    <source>
        <dbReference type="Proteomes" id="UP000521199"/>
    </source>
</evidence>
<dbReference type="RefSeq" id="WP_183961870.1">
    <property type="nucleotide sequence ID" value="NZ_JACHHP010000005.1"/>
</dbReference>
<evidence type="ECO:0008006" key="4">
    <source>
        <dbReference type="Google" id="ProtNLM"/>
    </source>
</evidence>
<reference evidence="2 3" key="1">
    <citation type="submission" date="2020-08" db="EMBL/GenBank/DDBJ databases">
        <title>Genomic Encyclopedia of Type Strains, Phase IV (KMG-IV): sequencing the most valuable type-strain genomes for metagenomic binning, comparative biology and taxonomic classification.</title>
        <authorList>
            <person name="Goeker M."/>
        </authorList>
    </citation>
    <scope>NUCLEOTIDE SEQUENCE [LARGE SCALE GENOMIC DNA]</scope>
    <source>
        <strain evidence="2 3">DSM 24163</strain>
    </source>
</reference>
<feature type="transmembrane region" description="Helical" evidence="1">
    <location>
        <begin position="278"/>
        <end position="295"/>
    </location>
</feature>
<feature type="transmembrane region" description="Helical" evidence="1">
    <location>
        <begin position="301"/>
        <end position="319"/>
    </location>
</feature>
<name>A0A7W8D9P0_9GAMM</name>
<keyword evidence="3" id="KW-1185">Reference proteome</keyword>
<keyword evidence="1" id="KW-0472">Membrane</keyword>
<sequence length="453" mass="48776">MPHTDSAPRVPPSPLQACALLLALLAAQVLLLANPGYFSHDELQWAAMSDVPWPALPWVDWFDVRTFQYRPLTFNLWLAISHALFERPILFHALWVLLGSVNALLLARVLLRARVAPRVAAAAALLFALNPYAAYVHGWVATLADLLWLGIALLLTAWLQRRAEREDATPGPEMLVAALAAALALLAKEAALVFPALACVAALVASRRRVWLAAAAGSGAAVAVYLALRLGPMLDGARPGSGYALSLLQVPQRWIEYLLFPWLPTLFEMQSVLRASPARLAVLAAIALALIAMLWRAGPRFALAWVLGSAAALGPVLILAQAANQYGYGLSALGVGVVALAWPRLGRERAVVAIAALLLVWHGVNVQREMHRVGALQARFSPALADALRTHAGPPLRLQVAEPGDAWIYTRLVHHIPSYAGVPIGARVTLVAPPGDVDAIIERDGRLRRVRAP</sequence>
<keyword evidence="1" id="KW-1133">Transmembrane helix</keyword>
<keyword evidence="1" id="KW-0812">Transmembrane</keyword>
<feature type="transmembrane region" description="Helical" evidence="1">
    <location>
        <begin position="175"/>
        <end position="204"/>
    </location>
</feature>
<feature type="transmembrane region" description="Helical" evidence="1">
    <location>
        <begin position="89"/>
        <end position="107"/>
    </location>
</feature>
<feature type="transmembrane region" description="Helical" evidence="1">
    <location>
        <begin position="146"/>
        <end position="163"/>
    </location>
</feature>
<proteinExistence type="predicted"/>
<feature type="transmembrane region" description="Helical" evidence="1">
    <location>
        <begin position="326"/>
        <end position="343"/>
    </location>
</feature>
<protein>
    <recommendedName>
        <fullName evidence="4">Glycosyltransferase RgtA/B/C/D-like domain-containing protein</fullName>
    </recommendedName>
</protein>
<feature type="transmembrane region" description="Helical" evidence="1">
    <location>
        <begin position="210"/>
        <end position="228"/>
    </location>
</feature>
<comment type="caution">
    <text evidence="2">The sequence shown here is derived from an EMBL/GenBank/DDBJ whole genome shotgun (WGS) entry which is preliminary data.</text>
</comment>